<protein>
    <submittedName>
        <fullName evidence="2">Uncharacterized protein</fullName>
    </submittedName>
</protein>
<dbReference type="HOGENOM" id="CLU_2179551_0_0_7"/>
<feature type="compositionally biased region" description="Polar residues" evidence="1">
    <location>
        <begin position="1"/>
        <end position="21"/>
    </location>
</feature>
<proteinExistence type="predicted"/>
<keyword evidence="3" id="KW-1185">Reference proteome</keyword>
<feature type="region of interest" description="Disordered" evidence="1">
    <location>
        <begin position="1"/>
        <end position="49"/>
    </location>
</feature>
<feature type="compositionally biased region" description="Polar residues" evidence="1">
    <location>
        <begin position="33"/>
        <end position="49"/>
    </location>
</feature>
<evidence type="ECO:0000313" key="3">
    <source>
        <dbReference type="Proteomes" id="UP000000442"/>
    </source>
</evidence>
<dbReference type="AlphaFoldDB" id="C0QLH9"/>
<dbReference type="Proteomes" id="UP000000442">
    <property type="component" value="Chromosome"/>
</dbReference>
<sequence>MTINGISGSNPYIQPQNTEMTGQVDILEKEQDQGTPENRTDQTTPELSNQAFQVSITSQAMEILQSEQQAMGTEPGNTPPAVDNTTQANGQETAQDPSPGSKRIVDLVA</sequence>
<organism evidence="2 3">
    <name type="scientific">Desulforapulum autotrophicum (strain ATCC 43914 / DSM 3382 / VKM B-1955 / HRM2)</name>
    <name type="common">Desulfobacterium autotrophicum</name>
    <dbReference type="NCBI Taxonomy" id="177437"/>
    <lineage>
        <taxon>Bacteria</taxon>
        <taxon>Pseudomonadati</taxon>
        <taxon>Thermodesulfobacteriota</taxon>
        <taxon>Desulfobacteria</taxon>
        <taxon>Desulfobacterales</taxon>
        <taxon>Desulfobacteraceae</taxon>
        <taxon>Desulforapulum</taxon>
    </lineage>
</organism>
<feature type="region of interest" description="Disordered" evidence="1">
    <location>
        <begin position="65"/>
        <end position="109"/>
    </location>
</feature>
<dbReference type="RefSeq" id="WP_015905045.1">
    <property type="nucleotide sequence ID" value="NC_012108.1"/>
</dbReference>
<evidence type="ECO:0000256" key="1">
    <source>
        <dbReference type="SAM" id="MobiDB-lite"/>
    </source>
</evidence>
<name>C0QLH9_DESAH</name>
<gene>
    <name evidence="2" type="ordered locus">HRM2_32030</name>
</gene>
<reference evidence="2 3" key="1">
    <citation type="journal article" date="2009" name="Environ. Microbiol.">
        <title>Genome sequence of Desulfobacterium autotrophicum HRM2, a marine sulfate reducer oxidizing organic carbon completely to carbon dioxide.</title>
        <authorList>
            <person name="Strittmatter A.W."/>
            <person name="Liesegang H."/>
            <person name="Rabus R."/>
            <person name="Decker I."/>
            <person name="Amann J."/>
            <person name="Andres S."/>
            <person name="Henne A."/>
            <person name="Fricke W.F."/>
            <person name="Martinez-Arias R."/>
            <person name="Bartels D."/>
            <person name="Goesmann A."/>
            <person name="Krause L."/>
            <person name="Puehler A."/>
            <person name="Klenk H.P."/>
            <person name="Richter M."/>
            <person name="Schuler M."/>
            <person name="Gloeckner F.O."/>
            <person name="Meyerdierks A."/>
            <person name="Gottschalk G."/>
            <person name="Amann R."/>
        </authorList>
    </citation>
    <scope>NUCLEOTIDE SEQUENCE [LARGE SCALE GENOMIC DNA]</scope>
    <source>
        <strain evidence="3">ATCC 43914 / DSM 3382 / HRM2</strain>
    </source>
</reference>
<dbReference type="KEGG" id="dat:HRM2_32030"/>
<accession>C0QLH9</accession>
<evidence type="ECO:0000313" key="2">
    <source>
        <dbReference type="EMBL" id="ACN16283.1"/>
    </source>
</evidence>
<feature type="compositionally biased region" description="Polar residues" evidence="1">
    <location>
        <begin position="83"/>
        <end position="98"/>
    </location>
</feature>
<dbReference type="EMBL" id="CP001087">
    <property type="protein sequence ID" value="ACN16283.1"/>
    <property type="molecule type" value="Genomic_DNA"/>
</dbReference>